<organism evidence="4 5">
    <name type="scientific">Streptomyces tamarix</name>
    <dbReference type="NCBI Taxonomy" id="3078565"/>
    <lineage>
        <taxon>Bacteria</taxon>
        <taxon>Bacillati</taxon>
        <taxon>Actinomycetota</taxon>
        <taxon>Actinomycetes</taxon>
        <taxon>Kitasatosporales</taxon>
        <taxon>Streptomycetaceae</taxon>
        <taxon>Streptomyces</taxon>
    </lineage>
</organism>
<keyword evidence="3" id="KW-0732">Signal</keyword>
<dbReference type="RefSeq" id="WP_315875552.1">
    <property type="nucleotide sequence ID" value="NZ_JAWCTQ010000001.1"/>
</dbReference>
<gene>
    <name evidence="4" type="ORF">RND61_00405</name>
</gene>
<protein>
    <recommendedName>
        <fullName evidence="6">Gram-positive cocci surface proteins LPxTG domain-containing protein</fullName>
    </recommendedName>
</protein>
<proteinExistence type="predicted"/>
<reference evidence="4 5" key="1">
    <citation type="submission" date="2023-09" db="EMBL/GenBank/DDBJ databases">
        <title>Streptomyces sp. nov.: A antagonism against Alternaria gaisen Producing Streptochlin, Isolated from Tamarix root soil.</title>
        <authorList>
            <person name="Chen Y."/>
        </authorList>
    </citation>
    <scope>NUCLEOTIDE SEQUENCE [LARGE SCALE GENOMIC DNA]</scope>
    <source>
        <strain evidence="4 5">TRM76323</strain>
    </source>
</reference>
<sequence>MKRARALSLAVAGAALAPAVLFAAPAAQASGTQDLPREVLPCPRDENNRDPENKVAVAVEGVPDRIVAGDGWHEVTLRLTNTSDAPIEDVGWRLGADNGEGMSQDWLGTYTDTQLKVADGWRPGAHGMHADETDLAARQTVDVRLRVSVNAQAPTGRGWLFASAWYLNAEKNCNHGFDTYDQYDFQVLPPAQGGGQQPSPTASATPSPTASASPTATAKPSPSASATGTPSASASPSPTATASATASATAAPAPQPHGGTPAGGALADTGPSSALGAAGLAGGAALAAGGGLVLAVRRRARGGAAGA</sequence>
<feature type="compositionally biased region" description="Low complexity" evidence="1">
    <location>
        <begin position="197"/>
        <end position="252"/>
    </location>
</feature>
<evidence type="ECO:0000256" key="2">
    <source>
        <dbReference type="SAM" id="Phobius"/>
    </source>
</evidence>
<keyword evidence="2" id="KW-0472">Membrane</keyword>
<accession>A0ABU3QDY4</accession>
<keyword evidence="2" id="KW-1133">Transmembrane helix</keyword>
<evidence type="ECO:0008006" key="6">
    <source>
        <dbReference type="Google" id="ProtNLM"/>
    </source>
</evidence>
<evidence type="ECO:0000256" key="1">
    <source>
        <dbReference type="SAM" id="MobiDB-lite"/>
    </source>
</evidence>
<dbReference type="Proteomes" id="UP001250181">
    <property type="component" value="Unassembled WGS sequence"/>
</dbReference>
<evidence type="ECO:0000313" key="5">
    <source>
        <dbReference type="Proteomes" id="UP001250181"/>
    </source>
</evidence>
<evidence type="ECO:0000313" key="4">
    <source>
        <dbReference type="EMBL" id="MDT9680554.1"/>
    </source>
</evidence>
<dbReference type="EMBL" id="JAWCTQ010000001">
    <property type="protein sequence ID" value="MDT9680554.1"/>
    <property type="molecule type" value="Genomic_DNA"/>
</dbReference>
<feature type="region of interest" description="Disordered" evidence="1">
    <location>
        <begin position="188"/>
        <end position="277"/>
    </location>
</feature>
<feature type="chain" id="PRO_5045529085" description="Gram-positive cocci surface proteins LPxTG domain-containing protein" evidence="3">
    <location>
        <begin position="24"/>
        <end position="307"/>
    </location>
</feature>
<name>A0ABU3QDY4_9ACTN</name>
<keyword evidence="2" id="KW-0812">Transmembrane</keyword>
<comment type="caution">
    <text evidence="4">The sequence shown here is derived from an EMBL/GenBank/DDBJ whole genome shotgun (WGS) entry which is preliminary data.</text>
</comment>
<feature type="transmembrane region" description="Helical" evidence="2">
    <location>
        <begin position="274"/>
        <end position="296"/>
    </location>
</feature>
<keyword evidence="5" id="KW-1185">Reference proteome</keyword>
<evidence type="ECO:0000256" key="3">
    <source>
        <dbReference type="SAM" id="SignalP"/>
    </source>
</evidence>
<feature type="signal peptide" evidence="3">
    <location>
        <begin position="1"/>
        <end position="23"/>
    </location>
</feature>